<dbReference type="OrthoDB" id="10255522at2759"/>
<keyword evidence="3" id="KW-0812">Transmembrane</keyword>
<dbReference type="Gene3D" id="1.10.287.1490">
    <property type="match status" value="1"/>
</dbReference>
<name>A0A6P5X8Z4_DURZI</name>
<evidence type="ECO:0000313" key="5">
    <source>
        <dbReference type="RefSeq" id="XP_022724884.1"/>
    </source>
</evidence>
<dbReference type="GO" id="GO:0000785">
    <property type="term" value="C:chromatin"/>
    <property type="evidence" value="ECO:0007669"/>
    <property type="project" value="TreeGrafter"/>
</dbReference>
<reference evidence="5" key="1">
    <citation type="submission" date="2025-08" db="UniProtKB">
        <authorList>
            <consortium name="RefSeq"/>
        </authorList>
    </citation>
    <scope>IDENTIFICATION</scope>
    <source>
        <tissue evidence="5">Fruit stalk</tissue>
    </source>
</reference>
<dbReference type="GO" id="GO:0003682">
    <property type="term" value="F:chromatin binding"/>
    <property type="evidence" value="ECO:0007669"/>
    <property type="project" value="TreeGrafter"/>
</dbReference>
<dbReference type="SUPFAM" id="SSF57997">
    <property type="entry name" value="Tropomyosin"/>
    <property type="match status" value="1"/>
</dbReference>
<dbReference type="GeneID" id="111281402"/>
<evidence type="ECO:0000256" key="1">
    <source>
        <dbReference type="SAM" id="Coils"/>
    </source>
</evidence>
<protein>
    <submittedName>
        <fullName evidence="5">MAR-binding filament-like protein 1-1 isoform X1</fullName>
    </submittedName>
</protein>
<dbReference type="Proteomes" id="UP000515121">
    <property type="component" value="Unplaced"/>
</dbReference>
<dbReference type="KEGG" id="dzi:111281402"/>
<dbReference type="Gene3D" id="1.10.287.2610">
    <property type="match status" value="1"/>
</dbReference>
<feature type="coiled-coil region" evidence="1">
    <location>
        <begin position="213"/>
        <end position="359"/>
    </location>
</feature>
<dbReference type="GO" id="GO:0000793">
    <property type="term" value="C:condensed chromosome"/>
    <property type="evidence" value="ECO:0007669"/>
    <property type="project" value="TreeGrafter"/>
</dbReference>
<feature type="coiled-coil region" evidence="1">
    <location>
        <begin position="420"/>
        <end position="496"/>
    </location>
</feature>
<dbReference type="PANTHER" id="PTHR43941:SF5">
    <property type="entry name" value="ELKS_RAB6-INTERACTING_CAST FAMILY PROTEIN"/>
    <property type="match status" value="1"/>
</dbReference>
<dbReference type="RefSeq" id="XP_022724884.1">
    <property type="nucleotide sequence ID" value="XM_022869149.1"/>
</dbReference>
<evidence type="ECO:0000256" key="2">
    <source>
        <dbReference type="SAM" id="MobiDB-lite"/>
    </source>
</evidence>
<dbReference type="AlphaFoldDB" id="A0A6P5X8Z4"/>
<evidence type="ECO:0000256" key="3">
    <source>
        <dbReference type="SAM" id="Phobius"/>
    </source>
</evidence>
<keyword evidence="3" id="KW-1133">Transmembrane helix</keyword>
<gene>
    <name evidence="5" type="primary">LOC111281402</name>
</gene>
<keyword evidence="3" id="KW-0472">Membrane</keyword>
<sequence>MVFVMVSSCYLQTPISNSQLPSSSSQSVIFNFRNAETKRRKRSIRPPMASLTHENSKRRTVLFVGISILPFLQLRAKALEGSTLKETELNKLEENQIAESGLNKPEENQKIEEARGDSPSNPFLSLLNGLGVFGAGVLGALYAFVRKEMKATDETLELMKIKLQGKEAEFFKMEKDFESKLLNEREERTKQLKEGKEEQLSLMDQLNSANTTIKGLGQEVKNEKKLIEKLKVQIDSLQSNLSKDGEEKISLEQKLKEKLESVDVLQEKINLFSSELSDKEGDIQKLSSSLVEKESDFKNLNTTYKQTKEELGKAHLEIEGLKEELLRNQSELESKNSAVDELNARISSLMVERDNSKEEFGALQKDYNDLKLSSENNSAADAKLLGEREKEIHLLKEKLELALNDVSENKAIIVDLHKEREHLKRALEVEVQNVKNLKEELQLAEKTLLKPRSGVSDLSNQLKQSINHCKELESEVSRVRAEFDEANRKLHDSLDEAKQSGEVLASELTTAKELLKKTREELQISSHELTSMTENRDSLQMELLDVYKKTESTANDLKEEKNIVSSLNKELQVLEKRIAKDKEARKSLETALEEATKSLDETNRNILKLSRDLERANAKIYSLEDEKMLLYKTLTEQKNASKEAQENMEDAHSLVMALGKERESLEKRVKKLEEELGSAKGEILRLRSQMTSFKVPVNDQHQQNGETEAKVTISARKTSRRRKGSSQ</sequence>
<feature type="compositionally biased region" description="Basic residues" evidence="2">
    <location>
        <begin position="717"/>
        <end position="727"/>
    </location>
</feature>
<proteinExistence type="predicted"/>
<keyword evidence="1" id="KW-0175">Coiled coil</keyword>
<organism evidence="4 5">
    <name type="scientific">Durio zibethinus</name>
    <name type="common">Durian</name>
    <dbReference type="NCBI Taxonomy" id="66656"/>
    <lineage>
        <taxon>Eukaryota</taxon>
        <taxon>Viridiplantae</taxon>
        <taxon>Streptophyta</taxon>
        <taxon>Embryophyta</taxon>
        <taxon>Tracheophyta</taxon>
        <taxon>Spermatophyta</taxon>
        <taxon>Magnoliopsida</taxon>
        <taxon>eudicotyledons</taxon>
        <taxon>Gunneridae</taxon>
        <taxon>Pentapetalae</taxon>
        <taxon>rosids</taxon>
        <taxon>malvids</taxon>
        <taxon>Malvales</taxon>
        <taxon>Malvaceae</taxon>
        <taxon>Helicteroideae</taxon>
        <taxon>Durio</taxon>
    </lineage>
</organism>
<feature type="compositionally biased region" description="Basic and acidic residues" evidence="2">
    <location>
        <begin position="104"/>
        <end position="116"/>
    </location>
</feature>
<feature type="coiled-coil region" evidence="1">
    <location>
        <begin position="557"/>
        <end position="689"/>
    </location>
</feature>
<dbReference type="GO" id="GO:0007076">
    <property type="term" value="P:mitotic chromosome condensation"/>
    <property type="evidence" value="ECO:0007669"/>
    <property type="project" value="TreeGrafter"/>
</dbReference>
<dbReference type="GO" id="GO:0000796">
    <property type="term" value="C:condensin complex"/>
    <property type="evidence" value="ECO:0007669"/>
    <property type="project" value="TreeGrafter"/>
</dbReference>
<dbReference type="PANTHER" id="PTHR43941">
    <property type="entry name" value="STRUCTURAL MAINTENANCE OF CHROMOSOMES PROTEIN 2"/>
    <property type="match status" value="1"/>
</dbReference>
<keyword evidence="4" id="KW-1185">Reference proteome</keyword>
<evidence type="ECO:0000313" key="4">
    <source>
        <dbReference type="Proteomes" id="UP000515121"/>
    </source>
</evidence>
<feature type="transmembrane region" description="Helical" evidence="3">
    <location>
        <begin position="123"/>
        <end position="145"/>
    </location>
</feature>
<accession>A0A6P5X8Z4</accession>
<feature type="region of interest" description="Disordered" evidence="2">
    <location>
        <begin position="695"/>
        <end position="727"/>
    </location>
</feature>
<feature type="region of interest" description="Disordered" evidence="2">
    <location>
        <begin position="95"/>
        <end position="117"/>
    </location>
</feature>